<dbReference type="AlphaFoldDB" id="A0A0D2MQH7"/>
<dbReference type="KEGG" id="mng:MNEG_3036"/>
<feature type="transmembrane region" description="Helical" evidence="8">
    <location>
        <begin position="387"/>
        <end position="407"/>
    </location>
</feature>
<evidence type="ECO:0000313" key="10">
    <source>
        <dbReference type="Proteomes" id="UP000054498"/>
    </source>
</evidence>
<evidence type="ECO:0000313" key="9">
    <source>
        <dbReference type="EMBL" id="KIZ04920.1"/>
    </source>
</evidence>
<dbReference type="GeneID" id="25735914"/>
<feature type="transmembrane region" description="Helical" evidence="8">
    <location>
        <begin position="96"/>
        <end position="116"/>
    </location>
</feature>
<dbReference type="RefSeq" id="XP_013903939.1">
    <property type="nucleotide sequence ID" value="XM_014048485.1"/>
</dbReference>
<feature type="transmembrane region" description="Helical" evidence="8">
    <location>
        <begin position="419"/>
        <end position="439"/>
    </location>
</feature>
<dbReference type="PANTHER" id="PTHR30269">
    <property type="entry name" value="TRANSMEMBRANE PROTEIN YFCA"/>
    <property type="match status" value="1"/>
</dbReference>
<evidence type="ECO:0000256" key="3">
    <source>
        <dbReference type="ARBA" id="ARBA00022475"/>
    </source>
</evidence>
<evidence type="ECO:0000256" key="1">
    <source>
        <dbReference type="ARBA" id="ARBA00004651"/>
    </source>
</evidence>
<comment type="subcellular location">
    <subcellularLocation>
        <location evidence="1">Cell membrane</location>
        <topology evidence="1">Multi-pass membrane protein</topology>
    </subcellularLocation>
</comment>
<keyword evidence="5 8" id="KW-1133">Transmembrane helix</keyword>
<evidence type="ECO:0000256" key="5">
    <source>
        <dbReference type="ARBA" id="ARBA00022989"/>
    </source>
</evidence>
<sequence length="448" mass="44526">MRPLLTQLLAIPPALLLEAAGDRRLAAAAAGGVSDGPVAWLLEGSQHPPSVYIVLSLGVFLGNVAMGVTGFGTAILHLSCWATANAFGVYAGSLKLAVISCSCAMTVGMIPLVFLADARQHAIRPLALSIPLAKAVGAPMGALLLKLVPPRPLEGLVAALMLVMMAIINRRQLRAVGFRSWAALRGGRADAWAYEGGGMACAPGGCGGDGDDAGSKDGDELVPLVAAQRHRSDGVSGGSGGSGGGGGAGEQYGQQACLAAARDGAAAVDAEGSAGVVPPAAGPHATVGVGAQSSTAGAPQATQSVASGPSTEYAGRFWTLFAAGTAAGFSSGLLGGATGVNGPPLMVLYSWLGAAKEAVRGTSAVVALVQDQWVGYWALGLLSWADAPVYLAASAAGGLGMAAGHAAQRLMDQRQFSAVMTALMVLCFVLMTSSAAGWIQLVDAGGAA</sequence>
<evidence type="ECO:0000256" key="2">
    <source>
        <dbReference type="ARBA" id="ARBA00022448"/>
    </source>
</evidence>
<keyword evidence="6 8" id="KW-0472">Membrane</keyword>
<feature type="transmembrane region" description="Helical" evidence="8">
    <location>
        <begin position="52"/>
        <end position="76"/>
    </location>
</feature>
<dbReference type="Pfam" id="PF01925">
    <property type="entry name" value="TauE"/>
    <property type="match status" value="1"/>
</dbReference>
<name>A0A0D2MQH7_9CHLO</name>
<dbReference type="OrthoDB" id="10645639at2759"/>
<proteinExistence type="predicted"/>
<dbReference type="GO" id="GO:0005886">
    <property type="term" value="C:plasma membrane"/>
    <property type="evidence" value="ECO:0007669"/>
    <property type="project" value="UniProtKB-SubCell"/>
</dbReference>
<keyword evidence="2" id="KW-0813">Transport</keyword>
<keyword evidence="4 8" id="KW-0812">Transmembrane</keyword>
<dbReference type="PANTHER" id="PTHR30269:SF38">
    <property type="entry name" value="SULFITE EXPORTER TAUE_SAFE"/>
    <property type="match status" value="1"/>
</dbReference>
<feature type="transmembrane region" description="Helical" evidence="8">
    <location>
        <begin position="317"/>
        <end position="340"/>
    </location>
</feature>
<dbReference type="Proteomes" id="UP000054498">
    <property type="component" value="Unassembled WGS sequence"/>
</dbReference>
<dbReference type="InterPro" id="IPR002781">
    <property type="entry name" value="TM_pro_TauE-like"/>
</dbReference>
<feature type="region of interest" description="Disordered" evidence="7">
    <location>
        <begin position="228"/>
        <end position="248"/>
    </location>
</feature>
<keyword evidence="3" id="KW-1003">Cell membrane</keyword>
<evidence type="ECO:0000256" key="4">
    <source>
        <dbReference type="ARBA" id="ARBA00022692"/>
    </source>
</evidence>
<feature type="region of interest" description="Disordered" evidence="7">
    <location>
        <begin position="277"/>
        <end position="307"/>
    </location>
</feature>
<feature type="compositionally biased region" description="Polar residues" evidence="7">
    <location>
        <begin position="292"/>
        <end position="307"/>
    </location>
</feature>
<keyword evidence="10" id="KW-1185">Reference proteome</keyword>
<evidence type="ECO:0000256" key="7">
    <source>
        <dbReference type="SAM" id="MobiDB-lite"/>
    </source>
</evidence>
<gene>
    <name evidence="9" type="ORF">MNEG_3036</name>
</gene>
<accession>A0A0D2MQH7</accession>
<evidence type="ECO:0000256" key="8">
    <source>
        <dbReference type="SAM" id="Phobius"/>
    </source>
</evidence>
<feature type="compositionally biased region" description="Low complexity" evidence="7">
    <location>
        <begin position="277"/>
        <end position="291"/>
    </location>
</feature>
<evidence type="ECO:0000256" key="6">
    <source>
        <dbReference type="ARBA" id="ARBA00023136"/>
    </source>
</evidence>
<reference evidence="9 10" key="1">
    <citation type="journal article" date="2013" name="BMC Genomics">
        <title>Reconstruction of the lipid metabolism for the microalga Monoraphidium neglectum from its genome sequence reveals characteristics suitable for biofuel production.</title>
        <authorList>
            <person name="Bogen C."/>
            <person name="Al-Dilaimi A."/>
            <person name="Albersmeier A."/>
            <person name="Wichmann J."/>
            <person name="Grundmann M."/>
            <person name="Rupp O."/>
            <person name="Lauersen K.J."/>
            <person name="Blifernez-Klassen O."/>
            <person name="Kalinowski J."/>
            <person name="Goesmann A."/>
            <person name="Mussgnug J.H."/>
            <person name="Kruse O."/>
        </authorList>
    </citation>
    <scope>NUCLEOTIDE SEQUENCE [LARGE SCALE GENOMIC DNA]</scope>
    <source>
        <strain evidence="9 10">SAG 48.87</strain>
    </source>
</reference>
<protein>
    <submittedName>
        <fullName evidence="9">Uncharacterized protein</fullName>
    </submittedName>
</protein>
<feature type="compositionally biased region" description="Gly residues" evidence="7">
    <location>
        <begin position="235"/>
        <end position="248"/>
    </location>
</feature>
<dbReference type="EMBL" id="KK100586">
    <property type="protein sequence ID" value="KIZ04920.1"/>
    <property type="molecule type" value="Genomic_DNA"/>
</dbReference>
<dbReference type="InterPro" id="IPR052017">
    <property type="entry name" value="TSUP"/>
</dbReference>
<organism evidence="9 10">
    <name type="scientific">Monoraphidium neglectum</name>
    <dbReference type="NCBI Taxonomy" id="145388"/>
    <lineage>
        <taxon>Eukaryota</taxon>
        <taxon>Viridiplantae</taxon>
        <taxon>Chlorophyta</taxon>
        <taxon>core chlorophytes</taxon>
        <taxon>Chlorophyceae</taxon>
        <taxon>CS clade</taxon>
        <taxon>Sphaeropleales</taxon>
        <taxon>Selenastraceae</taxon>
        <taxon>Monoraphidium</taxon>
    </lineage>
</organism>
<feature type="transmembrane region" description="Helical" evidence="8">
    <location>
        <begin position="153"/>
        <end position="169"/>
    </location>
</feature>